<keyword evidence="4" id="KW-1185">Reference proteome</keyword>
<dbReference type="EMBL" id="LSCV01000042">
    <property type="protein sequence ID" value="KXB39276.1"/>
    <property type="molecule type" value="Genomic_DNA"/>
</dbReference>
<dbReference type="InterPro" id="IPR007863">
    <property type="entry name" value="Peptidase_M16_C"/>
</dbReference>
<dbReference type="InterPro" id="IPR011765">
    <property type="entry name" value="Pept_M16_N"/>
</dbReference>
<comment type="caution">
    <text evidence="3">The sequence shown here is derived from an EMBL/GenBank/DDBJ whole genome shotgun (WGS) entry which is preliminary data.</text>
</comment>
<feature type="domain" description="Peptidase M16 N-terminal" evidence="1">
    <location>
        <begin position="70"/>
        <end position="183"/>
    </location>
</feature>
<gene>
    <name evidence="3" type="ORF">HMPREF1872_01308</name>
</gene>
<evidence type="ECO:0000259" key="2">
    <source>
        <dbReference type="Pfam" id="PF05193"/>
    </source>
</evidence>
<dbReference type="GO" id="GO:0046872">
    <property type="term" value="F:metal ion binding"/>
    <property type="evidence" value="ECO:0007669"/>
    <property type="project" value="InterPro"/>
</dbReference>
<dbReference type="PANTHER" id="PTHR11851:SF134">
    <property type="entry name" value="ZINC-DEPENDENT PROTEASE"/>
    <property type="match status" value="1"/>
</dbReference>
<dbReference type="Proteomes" id="UP000070080">
    <property type="component" value="Unassembled WGS sequence"/>
</dbReference>
<protein>
    <submittedName>
        <fullName evidence="3">Peptidase, M16 family</fullName>
    </submittedName>
</protein>
<sequence>MQNERKMIKRERQESFTRTKQHIYEHYSGLTISFVPKPGFKRKFVSIALPVGSDHQNFYSKDQHHMSLPAGTAHFMEHCVFKHGPNFNFDDKMASLGINANAYTTNDHTLYFFSCIDNLDAGLEIFLDALLHPDLSEARIDKERNIILSELEMYQDDVVSAASEQLLHDLFVNHPVRNDIVGTRESLAEIKLEHLEQLHHSFYQPSNMKISVVGDVSEEQTIDTIFKVIDSVPGLENHHRTLTTKVSEPARVCHSFSESKMQIAHPFFSFGIKDPDVNSKSNLEGRDLVGYDIGLSLLFDLLIGESSEIYNELFADGLIDESFYHEFKVSGDYAYWLCASYSKDPELAVKRIYQALKIAISERRLQPNDFALKVKAEMGAFLLSLDSISLSGYKMAELLLRNLDLFDELSIYNNLVLDDLWKQAEFVLDTSLQALHIVRPEQGQIE</sequence>
<name>A0A133Y7T2_9FIRM</name>
<dbReference type="Gene3D" id="3.30.830.10">
    <property type="entry name" value="Metalloenzyme, LuxS/M16 peptidase-like"/>
    <property type="match status" value="2"/>
</dbReference>
<dbReference type="SUPFAM" id="SSF63411">
    <property type="entry name" value="LuxS/MPP-like metallohydrolase"/>
    <property type="match status" value="1"/>
</dbReference>
<dbReference type="STRING" id="1497955.HMPREF1872_01308"/>
<evidence type="ECO:0000313" key="4">
    <source>
        <dbReference type="Proteomes" id="UP000070080"/>
    </source>
</evidence>
<dbReference type="Pfam" id="PF05193">
    <property type="entry name" value="Peptidase_M16_C"/>
    <property type="match status" value="1"/>
</dbReference>
<dbReference type="InterPro" id="IPR011249">
    <property type="entry name" value="Metalloenz_LuxS/M16"/>
</dbReference>
<evidence type="ECO:0000259" key="1">
    <source>
        <dbReference type="Pfam" id="PF00675"/>
    </source>
</evidence>
<proteinExistence type="predicted"/>
<dbReference type="PANTHER" id="PTHR11851">
    <property type="entry name" value="METALLOPROTEASE"/>
    <property type="match status" value="1"/>
</dbReference>
<reference evidence="4" key="1">
    <citation type="submission" date="2016-01" db="EMBL/GenBank/DDBJ databases">
        <authorList>
            <person name="Mitreva M."/>
            <person name="Pepin K.H."/>
            <person name="Mihindukulasuriya K.A."/>
            <person name="Fulton R."/>
            <person name="Fronick C."/>
            <person name="O'Laughlin M."/>
            <person name="Miner T."/>
            <person name="Herter B."/>
            <person name="Rosa B.A."/>
            <person name="Cordes M."/>
            <person name="Tomlinson C."/>
            <person name="Wollam A."/>
            <person name="Palsikar V.B."/>
            <person name="Mardis E.R."/>
            <person name="Wilson R.K."/>
        </authorList>
    </citation>
    <scope>NUCLEOTIDE SEQUENCE [LARGE SCALE GENOMIC DNA]</scope>
    <source>
        <strain evidence="4">KA00274</strain>
    </source>
</reference>
<dbReference type="OrthoDB" id="9811314at2"/>
<accession>A0A133Y7T2</accession>
<dbReference type="AlphaFoldDB" id="A0A133Y7T2"/>
<feature type="domain" description="Peptidase M16 C-terminal" evidence="2">
    <location>
        <begin position="190"/>
        <end position="355"/>
    </location>
</feature>
<evidence type="ECO:0000313" key="3">
    <source>
        <dbReference type="EMBL" id="KXB39276.1"/>
    </source>
</evidence>
<dbReference type="InterPro" id="IPR050361">
    <property type="entry name" value="MPP/UQCRC_Complex"/>
</dbReference>
<organism evidence="3 4">
    <name type="scientific">Amygdalobacter nucleatus</name>
    <dbReference type="NCBI Taxonomy" id="3029274"/>
    <lineage>
        <taxon>Bacteria</taxon>
        <taxon>Bacillati</taxon>
        <taxon>Bacillota</taxon>
        <taxon>Clostridia</taxon>
        <taxon>Eubacteriales</taxon>
        <taxon>Oscillospiraceae</taxon>
        <taxon>Amygdalobacter</taxon>
    </lineage>
</organism>
<dbReference type="NCBIfam" id="NF047421">
    <property type="entry name" value="YfmH_fam"/>
    <property type="match status" value="1"/>
</dbReference>
<dbReference type="Pfam" id="PF00675">
    <property type="entry name" value="Peptidase_M16"/>
    <property type="match status" value="1"/>
</dbReference>